<dbReference type="PANTHER" id="PTHR11860">
    <property type="entry name" value="POLYMERIC-IMMUNOGLOBULIN RECEPTOR"/>
    <property type="match status" value="1"/>
</dbReference>
<keyword evidence="4" id="KW-0732">Signal</keyword>
<dbReference type="InParanoid" id="A0A3Q1EP95"/>
<dbReference type="InterPro" id="IPR050671">
    <property type="entry name" value="CD300_family_receptors"/>
</dbReference>
<proteinExistence type="predicted"/>
<dbReference type="STRING" id="80966.ENSAPOP00000005753"/>
<organism evidence="6 7">
    <name type="scientific">Acanthochromis polyacanthus</name>
    <name type="common">spiny chromis</name>
    <dbReference type="NCBI Taxonomy" id="80966"/>
    <lineage>
        <taxon>Eukaryota</taxon>
        <taxon>Metazoa</taxon>
        <taxon>Chordata</taxon>
        <taxon>Craniata</taxon>
        <taxon>Vertebrata</taxon>
        <taxon>Euteleostomi</taxon>
        <taxon>Actinopterygii</taxon>
        <taxon>Neopterygii</taxon>
        <taxon>Teleostei</taxon>
        <taxon>Neoteleostei</taxon>
        <taxon>Acanthomorphata</taxon>
        <taxon>Ovalentaria</taxon>
        <taxon>Pomacentridae</taxon>
        <taxon>Acanthochromis</taxon>
    </lineage>
</organism>
<dbReference type="InterPro" id="IPR003599">
    <property type="entry name" value="Ig_sub"/>
</dbReference>
<dbReference type="Ensembl" id="ENSAPOT00000007812.1">
    <property type="protein sequence ID" value="ENSAPOP00000005753.1"/>
    <property type="gene ID" value="ENSAPOG00000007499.1"/>
</dbReference>
<dbReference type="SMART" id="SM00409">
    <property type="entry name" value="IG"/>
    <property type="match status" value="1"/>
</dbReference>
<evidence type="ECO:0000256" key="1">
    <source>
        <dbReference type="ARBA" id="ARBA00004370"/>
    </source>
</evidence>
<keyword evidence="3" id="KW-0472">Membrane</keyword>
<evidence type="ECO:0000313" key="7">
    <source>
        <dbReference type="Proteomes" id="UP000257200"/>
    </source>
</evidence>
<dbReference type="Gene3D" id="2.60.40.10">
    <property type="entry name" value="Immunoglobulins"/>
    <property type="match status" value="1"/>
</dbReference>
<protein>
    <recommendedName>
        <fullName evidence="5">Immunoglobulin domain-containing protein</fullName>
    </recommendedName>
</protein>
<dbReference type="InterPro" id="IPR013783">
    <property type="entry name" value="Ig-like_fold"/>
</dbReference>
<feature type="chain" id="PRO_5047044690" description="Immunoglobulin domain-containing protein" evidence="4">
    <location>
        <begin position="20"/>
        <end position="163"/>
    </location>
</feature>
<dbReference type="AlphaFoldDB" id="A0A3Q1EP95"/>
<evidence type="ECO:0000256" key="4">
    <source>
        <dbReference type="SAM" id="SignalP"/>
    </source>
</evidence>
<feature type="domain" description="Immunoglobulin" evidence="5">
    <location>
        <begin position="22"/>
        <end position="122"/>
    </location>
</feature>
<evidence type="ECO:0000256" key="2">
    <source>
        <dbReference type="ARBA" id="ARBA00022692"/>
    </source>
</evidence>
<evidence type="ECO:0000313" key="6">
    <source>
        <dbReference type="Ensembl" id="ENSAPOP00000005753.1"/>
    </source>
</evidence>
<keyword evidence="2" id="KW-0812">Transmembrane</keyword>
<dbReference type="Pfam" id="PF07686">
    <property type="entry name" value="V-set"/>
    <property type="match status" value="1"/>
</dbReference>
<dbReference type="PANTHER" id="PTHR11860:SF118">
    <property type="entry name" value="CMRF35-LIKE MOLECULE 3-RELATED"/>
    <property type="match status" value="1"/>
</dbReference>
<comment type="subcellular location">
    <subcellularLocation>
        <location evidence="1">Membrane</location>
    </subcellularLocation>
</comment>
<dbReference type="GeneTree" id="ENSGT00970000193486"/>
<name>A0A3Q1EP95_9TELE</name>
<dbReference type="GO" id="GO:0004888">
    <property type="term" value="F:transmembrane signaling receptor activity"/>
    <property type="evidence" value="ECO:0007669"/>
    <property type="project" value="TreeGrafter"/>
</dbReference>
<dbReference type="GO" id="GO:0005886">
    <property type="term" value="C:plasma membrane"/>
    <property type="evidence" value="ECO:0007669"/>
    <property type="project" value="TreeGrafter"/>
</dbReference>
<reference evidence="6" key="2">
    <citation type="submission" date="2025-09" db="UniProtKB">
        <authorList>
            <consortium name="Ensembl"/>
        </authorList>
    </citation>
    <scope>IDENTIFICATION</scope>
</reference>
<keyword evidence="7" id="KW-1185">Reference proteome</keyword>
<evidence type="ECO:0000256" key="3">
    <source>
        <dbReference type="ARBA" id="ARBA00023136"/>
    </source>
</evidence>
<sequence>MHLKYLCVLFDFFLTDSCCDHVTEKESHDGGSVSFSCPYESENQNNLKYFCRGTQPSTCLQQALVTSDNEHNGQFTLTDDKEIRKFTVNISSLTQKDSGSYLCGVHRNSGFDVFSAIKLEVKGFLQTGKILLGQMLIGCHKVKHCKSFIVLFIHSLHATKVQQ</sequence>
<feature type="signal peptide" evidence="4">
    <location>
        <begin position="1"/>
        <end position="19"/>
    </location>
</feature>
<accession>A0A3Q1EP95</accession>
<evidence type="ECO:0000259" key="5">
    <source>
        <dbReference type="SMART" id="SM00409"/>
    </source>
</evidence>
<dbReference type="SUPFAM" id="SSF48726">
    <property type="entry name" value="Immunoglobulin"/>
    <property type="match status" value="1"/>
</dbReference>
<reference evidence="6" key="1">
    <citation type="submission" date="2025-08" db="UniProtKB">
        <authorList>
            <consortium name="Ensembl"/>
        </authorList>
    </citation>
    <scope>IDENTIFICATION</scope>
</reference>
<dbReference type="Proteomes" id="UP000257200">
    <property type="component" value="Unplaced"/>
</dbReference>
<dbReference type="InterPro" id="IPR013106">
    <property type="entry name" value="Ig_V-set"/>
</dbReference>
<dbReference type="InterPro" id="IPR036179">
    <property type="entry name" value="Ig-like_dom_sf"/>
</dbReference>